<dbReference type="Proteomes" id="UP000198558">
    <property type="component" value="Unassembled WGS sequence"/>
</dbReference>
<reference evidence="3" key="1">
    <citation type="submission" date="2016-10" db="EMBL/GenBank/DDBJ databases">
        <authorList>
            <person name="Varghese N."/>
            <person name="Submissions S."/>
        </authorList>
    </citation>
    <scope>NUCLEOTIDE SEQUENCE [LARGE SCALE GENOMIC DNA]</scope>
    <source>
        <strain evidence="3">DSM 1551</strain>
    </source>
</reference>
<sequence>MCLGAAGGKECKVIIEKFVEKFNIFDIFTMLLPGIVISSLFGISLSFKYYGIWEKFGNEKYILFFIISYACGLVFQEVGTVFDKKFMFKILYGGEPRKIFLLENKYNKIFNDELSYKDALRIKQYLNDYINIKTSKNVNEEKLNSLMFAYCLNICEMNGLASKADKMIVNSEMSRSLFWGCIATIILNIIMIFCFSCHSLFLYGEILFLIIIAIIFLSRKRRYEQYRIRILLRMFLIYTQKQMR</sequence>
<feature type="transmembrane region" description="Helical" evidence="1">
    <location>
        <begin position="176"/>
        <end position="194"/>
    </location>
</feature>
<gene>
    <name evidence="2" type="ORF">SAMN04489758_10521</name>
</gene>
<proteinExistence type="predicted"/>
<keyword evidence="1" id="KW-0812">Transmembrane</keyword>
<organism evidence="2 3">
    <name type="scientific">Thomasclavelia cocleata</name>
    <dbReference type="NCBI Taxonomy" id="69824"/>
    <lineage>
        <taxon>Bacteria</taxon>
        <taxon>Bacillati</taxon>
        <taxon>Bacillota</taxon>
        <taxon>Erysipelotrichia</taxon>
        <taxon>Erysipelotrichales</taxon>
        <taxon>Coprobacillaceae</taxon>
        <taxon>Thomasclavelia</taxon>
    </lineage>
</organism>
<keyword evidence="1" id="KW-1133">Transmembrane helix</keyword>
<feature type="transmembrane region" description="Helical" evidence="1">
    <location>
        <begin position="27"/>
        <end position="49"/>
    </location>
</feature>
<dbReference type="AlphaFoldDB" id="A0A1I0D673"/>
<dbReference type="GeneID" id="78287749"/>
<evidence type="ECO:0000256" key="1">
    <source>
        <dbReference type="SAM" id="Phobius"/>
    </source>
</evidence>
<feature type="transmembrane region" description="Helical" evidence="1">
    <location>
        <begin position="200"/>
        <end position="217"/>
    </location>
</feature>
<evidence type="ECO:0000313" key="2">
    <source>
        <dbReference type="EMBL" id="SET27412.1"/>
    </source>
</evidence>
<evidence type="ECO:0000313" key="3">
    <source>
        <dbReference type="Proteomes" id="UP000198558"/>
    </source>
</evidence>
<name>A0A1I0D673_9FIRM</name>
<dbReference type="RefSeq" id="WP_092352575.1">
    <property type="nucleotide sequence ID" value="NZ_FOIN01000005.1"/>
</dbReference>
<feature type="transmembrane region" description="Helical" evidence="1">
    <location>
        <begin position="61"/>
        <end position="82"/>
    </location>
</feature>
<dbReference type="EMBL" id="FOIN01000005">
    <property type="protein sequence ID" value="SET27412.1"/>
    <property type="molecule type" value="Genomic_DNA"/>
</dbReference>
<accession>A0A1I0D673</accession>
<protein>
    <submittedName>
        <fullName evidence="2">Uncharacterized protein</fullName>
    </submittedName>
</protein>
<keyword evidence="3" id="KW-1185">Reference proteome</keyword>
<keyword evidence="1" id="KW-0472">Membrane</keyword>